<evidence type="ECO:0000256" key="3">
    <source>
        <dbReference type="ARBA" id="ARBA00023172"/>
    </source>
</evidence>
<dbReference type="AlphaFoldDB" id="A0A850Q9H8"/>
<accession>A0A850Q9H8</accession>
<evidence type="ECO:0000256" key="1">
    <source>
        <dbReference type="ARBA" id="ARBA00008857"/>
    </source>
</evidence>
<organism evidence="5 6">
    <name type="scientific">Donghicola mangrovi</name>
    <dbReference type="NCBI Taxonomy" id="2729614"/>
    <lineage>
        <taxon>Bacteria</taxon>
        <taxon>Pseudomonadati</taxon>
        <taxon>Pseudomonadota</taxon>
        <taxon>Alphaproteobacteria</taxon>
        <taxon>Rhodobacterales</taxon>
        <taxon>Roseobacteraceae</taxon>
        <taxon>Donghicola</taxon>
    </lineage>
</organism>
<sequence length="246" mass="27421">ARKDYPKTPASNGPVFSRQSTVQSVKKLLPQQKRTTKRHQPAVPYLRVPEVMNIIYPNAIEVSAGRSALAFAILTAARSGEVRKMTWDQINWEEAFWHIPAANTKTGEAHTVPISTQALEVLKQRQAVSECEGGEVFRSRNRGPLSDMTLTKVLRDNNIESDVPGRTATAHGFRSSFRDWAAENGYSFAIAEFALAHALKGNAVRPYYRTRHLNERIGMMQKWGDYVFSASSLWKSSGSALKGKTA</sequence>
<gene>
    <name evidence="5" type="ORF">HJ536_04555</name>
</gene>
<dbReference type="GO" id="GO:0015074">
    <property type="term" value="P:DNA integration"/>
    <property type="evidence" value="ECO:0007669"/>
    <property type="project" value="UniProtKB-KW"/>
</dbReference>
<dbReference type="PANTHER" id="PTHR30629:SF2">
    <property type="entry name" value="PROPHAGE INTEGRASE INTS-RELATED"/>
    <property type="match status" value="1"/>
</dbReference>
<evidence type="ECO:0000259" key="4">
    <source>
        <dbReference type="PROSITE" id="PS51898"/>
    </source>
</evidence>
<name>A0A850Q9H8_9RHOB</name>
<dbReference type="RefSeq" id="WP_177156840.1">
    <property type="nucleotide sequence ID" value="NZ_JABCJE010000002.1"/>
</dbReference>
<proteinExistence type="inferred from homology"/>
<dbReference type="Proteomes" id="UP000592216">
    <property type="component" value="Unassembled WGS sequence"/>
</dbReference>
<evidence type="ECO:0000313" key="6">
    <source>
        <dbReference type="Proteomes" id="UP000592216"/>
    </source>
</evidence>
<evidence type="ECO:0000313" key="5">
    <source>
        <dbReference type="EMBL" id="NVO22621.1"/>
    </source>
</evidence>
<dbReference type="EMBL" id="JABCJE010000002">
    <property type="protein sequence ID" value="NVO22621.1"/>
    <property type="molecule type" value="Genomic_DNA"/>
</dbReference>
<dbReference type="CDD" id="cd00801">
    <property type="entry name" value="INT_P4_C"/>
    <property type="match status" value="1"/>
</dbReference>
<dbReference type="Gene3D" id="1.10.443.10">
    <property type="entry name" value="Intergrase catalytic core"/>
    <property type="match status" value="1"/>
</dbReference>
<comment type="caution">
    <text evidence="5">The sequence shown here is derived from an EMBL/GenBank/DDBJ whole genome shotgun (WGS) entry which is preliminary data.</text>
</comment>
<dbReference type="PROSITE" id="PS51898">
    <property type="entry name" value="TYR_RECOMBINASE"/>
    <property type="match status" value="1"/>
</dbReference>
<dbReference type="PANTHER" id="PTHR30629">
    <property type="entry name" value="PROPHAGE INTEGRASE"/>
    <property type="match status" value="1"/>
</dbReference>
<feature type="domain" description="Tyr recombinase" evidence="4">
    <location>
        <begin position="38"/>
        <end position="225"/>
    </location>
</feature>
<keyword evidence="2" id="KW-0229">DNA integration</keyword>
<dbReference type="SUPFAM" id="SSF56349">
    <property type="entry name" value="DNA breaking-rejoining enzymes"/>
    <property type="match status" value="1"/>
</dbReference>
<reference evidence="5 6" key="1">
    <citation type="submission" date="2020-04" db="EMBL/GenBank/DDBJ databases">
        <title>Donghicola sp., a member of the Rhodobacteraceae family isolated from mangrove forest in Thailand.</title>
        <authorList>
            <person name="Charoenyingcharoen P."/>
            <person name="Yukphan P."/>
        </authorList>
    </citation>
    <scope>NUCLEOTIDE SEQUENCE [LARGE SCALE GENOMIC DNA]</scope>
    <source>
        <strain evidence="5 6">B5-SW-15</strain>
    </source>
</reference>
<evidence type="ECO:0000256" key="2">
    <source>
        <dbReference type="ARBA" id="ARBA00022908"/>
    </source>
</evidence>
<dbReference type="InterPro" id="IPR002104">
    <property type="entry name" value="Integrase_catalytic"/>
</dbReference>
<dbReference type="InterPro" id="IPR011010">
    <property type="entry name" value="DNA_brk_join_enz"/>
</dbReference>
<comment type="similarity">
    <text evidence="1">Belongs to the 'phage' integrase family.</text>
</comment>
<dbReference type="GO" id="GO:0006310">
    <property type="term" value="P:DNA recombination"/>
    <property type="evidence" value="ECO:0007669"/>
    <property type="project" value="UniProtKB-KW"/>
</dbReference>
<dbReference type="GO" id="GO:0003677">
    <property type="term" value="F:DNA binding"/>
    <property type="evidence" value="ECO:0007669"/>
    <property type="project" value="InterPro"/>
</dbReference>
<keyword evidence="3" id="KW-0233">DNA recombination</keyword>
<protein>
    <submittedName>
        <fullName evidence="5">Site-specific integrase</fullName>
    </submittedName>
</protein>
<feature type="non-terminal residue" evidence="5">
    <location>
        <position position="1"/>
    </location>
</feature>
<dbReference type="InterPro" id="IPR013762">
    <property type="entry name" value="Integrase-like_cat_sf"/>
</dbReference>
<dbReference type="Pfam" id="PF00589">
    <property type="entry name" value="Phage_integrase"/>
    <property type="match status" value="1"/>
</dbReference>
<dbReference type="InterPro" id="IPR050808">
    <property type="entry name" value="Phage_Integrase"/>
</dbReference>